<dbReference type="InterPro" id="IPR013783">
    <property type="entry name" value="Ig-like_fold"/>
</dbReference>
<dbReference type="InterPro" id="IPR003599">
    <property type="entry name" value="Ig_sub"/>
</dbReference>
<organism evidence="7 8">
    <name type="scientific">Ranitomeya imitator</name>
    <name type="common">mimic poison frog</name>
    <dbReference type="NCBI Taxonomy" id="111125"/>
    <lineage>
        <taxon>Eukaryota</taxon>
        <taxon>Metazoa</taxon>
        <taxon>Chordata</taxon>
        <taxon>Craniata</taxon>
        <taxon>Vertebrata</taxon>
        <taxon>Euteleostomi</taxon>
        <taxon>Amphibia</taxon>
        <taxon>Batrachia</taxon>
        <taxon>Anura</taxon>
        <taxon>Neobatrachia</taxon>
        <taxon>Hyloidea</taxon>
        <taxon>Dendrobatidae</taxon>
        <taxon>Dendrobatinae</taxon>
        <taxon>Ranitomeya</taxon>
    </lineage>
</organism>
<dbReference type="Gene3D" id="2.60.40.10">
    <property type="entry name" value="Immunoglobulins"/>
    <property type="match status" value="1"/>
</dbReference>
<dbReference type="SUPFAM" id="SSF48726">
    <property type="entry name" value="Immunoglobulin"/>
    <property type="match status" value="1"/>
</dbReference>
<evidence type="ECO:0000256" key="2">
    <source>
        <dbReference type="ARBA" id="ARBA00022729"/>
    </source>
</evidence>
<evidence type="ECO:0000256" key="4">
    <source>
        <dbReference type="ARBA" id="ARBA00023180"/>
    </source>
</evidence>
<keyword evidence="5" id="KW-0812">Transmembrane</keyword>
<keyword evidence="2" id="KW-0732">Signal</keyword>
<protein>
    <recommendedName>
        <fullName evidence="6">Immunoglobulin domain-containing protein</fullName>
    </recommendedName>
</protein>
<keyword evidence="5" id="KW-1133">Transmembrane helix</keyword>
<evidence type="ECO:0000256" key="1">
    <source>
        <dbReference type="ARBA" id="ARBA00004370"/>
    </source>
</evidence>
<keyword evidence="8" id="KW-1185">Reference proteome</keyword>
<evidence type="ECO:0000313" key="7">
    <source>
        <dbReference type="EMBL" id="CAJ0951906.1"/>
    </source>
</evidence>
<dbReference type="PANTHER" id="PTHR12080:SF93">
    <property type="entry name" value="V-SET AND TRANSMEMBRANE DOMAIN-CONTAINING PROTEIN 5"/>
    <property type="match status" value="1"/>
</dbReference>
<comment type="caution">
    <text evidence="7">The sequence shown here is derived from an EMBL/GenBank/DDBJ whole genome shotgun (WGS) entry which is preliminary data.</text>
</comment>
<feature type="domain" description="Immunoglobulin" evidence="6">
    <location>
        <begin position="154"/>
        <end position="253"/>
    </location>
</feature>
<gene>
    <name evidence="7" type="ORF">RIMI_LOCUS13652988</name>
</gene>
<keyword evidence="3 5" id="KW-0472">Membrane</keyword>
<keyword evidence="4" id="KW-0325">Glycoprotein</keyword>
<feature type="transmembrane region" description="Helical" evidence="5">
    <location>
        <begin position="260"/>
        <end position="284"/>
    </location>
</feature>
<dbReference type="InterPro" id="IPR015631">
    <property type="entry name" value="CD2/SLAM_rcpt"/>
</dbReference>
<dbReference type="Pfam" id="PF07686">
    <property type="entry name" value="V-set"/>
    <property type="match status" value="1"/>
</dbReference>
<reference evidence="7" key="1">
    <citation type="submission" date="2023-07" db="EMBL/GenBank/DDBJ databases">
        <authorList>
            <person name="Stuckert A."/>
        </authorList>
    </citation>
    <scope>NUCLEOTIDE SEQUENCE</scope>
</reference>
<proteinExistence type="predicted"/>
<dbReference type="Gene3D" id="3.30.420.10">
    <property type="entry name" value="Ribonuclease H-like superfamily/Ribonuclease H"/>
    <property type="match status" value="1"/>
</dbReference>
<dbReference type="InterPro" id="IPR036397">
    <property type="entry name" value="RNaseH_sf"/>
</dbReference>
<name>A0ABN9LYC7_9NEOB</name>
<evidence type="ECO:0000259" key="6">
    <source>
        <dbReference type="SMART" id="SM00409"/>
    </source>
</evidence>
<dbReference type="InterPro" id="IPR013106">
    <property type="entry name" value="Ig_V-set"/>
</dbReference>
<evidence type="ECO:0000256" key="3">
    <source>
        <dbReference type="ARBA" id="ARBA00023136"/>
    </source>
</evidence>
<dbReference type="EMBL" id="CAUEEQ010034047">
    <property type="protein sequence ID" value="CAJ0951906.1"/>
    <property type="molecule type" value="Genomic_DNA"/>
</dbReference>
<accession>A0ABN9LYC7</accession>
<dbReference type="Proteomes" id="UP001176940">
    <property type="component" value="Unassembled WGS sequence"/>
</dbReference>
<sequence length="310" mass="35039">MLPSFDKLFGDGNLILQQDLAPVHTAKSTNTWLKNKSIPVLDWPANSPVLNLVKKKIRDTRPNNADELKAAIKATWASITPQQCHRLIASMPRHIDAGPDHWIDGEAQWCTSVTFLAPNAVMWNAMHIMVNGEGNRAESDSNRKGKGIVLLVPEPIINATVTQNVLLSVEYATNGTPWIQWQFMSSWKVQCIIEWKVNSYVNVSASYAGRVHRFDNGSIQLQNVEVRDTGFYMITVSDDFGSTKQSTIILNVHEIRYEEFYFVAVFIAFLAAGSAVLVCLMWLCNKCINIAQRRKQHRRAEQIELRIISD</sequence>
<dbReference type="SMART" id="SM00409">
    <property type="entry name" value="IG"/>
    <property type="match status" value="1"/>
</dbReference>
<evidence type="ECO:0000313" key="8">
    <source>
        <dbReference type="Proteomes" id="UP001176940"/>
    </source>
</evidence>
<dbReference type="InterPro" id="IPR036179">
    <property type="entry name" value="Ig-like_dom_sf"/>
</dbReference>
<comment type="subcellular location">
    <subcellularLocation>
        <location evidence="1">Membrane</location>
    </subcellularLocation>
</comment>
<dbReference type="PANTHER" id="PTHR12080">
    <property type="entry name" value="SIGNALING LYMPHOCYTIC ACTIVATION MOLECULE"/>
    <property type="match status" value="1"/>
</dbReference>
<evidence type="ECO:0000256" key="5">
    <source>
        <dbReference type="SAM" id="Phobius"/>
    </source>
</evidence>